<evidence type="ECO:0000313" key="3">
    <source>
        <dbReference type="EMBL" id="TVY99808.1"/>
    </source>
</evidence>
<dbReference type="PANTHER" id="PTHR30543">
    <property type="entry name" value="CHROMATE REDUCTASE"/>
    <property type="match status" value="1"/>
</dbReference>
<dbReference type="InterPro" id="IPR050712">
    <property type="entry name" value="NAD(P)H-dep_reductase"/>
</dbReference>
<dbReference type="GO" id="GO:0005829">
    <property type="term" value="C:cytosol"/>
    <property type="evidence" value="ECO:0007669"/>
    <property type="project" value="TreeGrafter"/>
</dbReference>
<dbReference type="Pfam" id="PF03358">
    <property type="entry name" value="FMN_red"/>
    <property type="match status" value="1"/>
</dbReference>
<organism evidence="3 4">
    <name type="scientific">Trebonia kvetii</name>
    <dbReference type="NCBI Taxonomy" id="2480626"/>
    <lineage>
        <taxon>Bacteria</taxon>
        <taxon>Bacillati</taxon>
        <taxon>Actinomycetota</taxon>
        <taxon>Actinomycetes</taxon>
        <taxon>Streptosporangiales</taxon>
        <taxon>Treboniaceae</taxon>
        <taxon>Trebonia</taxon>
    </lineage>
</organism>
<dbReference type="InterPro" id="IPR005025">
    <property type="entry name" value="FMN_Rdtase-like_dom"/>
</dbReference>
<dbReference type="OrthoDB" id="9812295at2"/>
<dbReference type="GO" id="GO:0016491">
    <property type="term" value="F:oxidoreductase activity"/>
    <property type="evidence" value="ECO:0007669"/>
    <property type="project" value="InterPro"/>
</dbReference>
<dbReference type="RefSeq" id="WP_145861898.1">
    <property type="nucleotide sequence ID" value="NZ_RPFW01000011.1"/>
</dbReference>
<feature type="region of interest" description="Disordered" evidence="1">
    <location>
        <begin position="182"/>
        <end position="207"/>
    </location>
</feature>
<dbReference type="AlphaFoldDB" id="A0A6P2BL73"/>
<evidence type="ECO:0000256" key="1">
    <source>
        <dbReference type="SAM" id="MobiDB-lite"/>
    </source>
</evidence>
<dbReference type="EMBL" id="RPFW01000011">
    <property type="protein sequence ID" value="TVY99808.1"/>
    <property type="molecule type" value="Genomic_DNA"/>
</dbReference>
<proteinExistence type="predicted"/>
<name>A0A6P2BL73_9ACTN</name>
<comment type="caution">
    <text evidence="3">The sequence shown here is derived from an EMBL/GenBank/DDBJ whole genome shotgun (WGS) entry which is preliminary data.</text>
</comment>
<keyword evidence="4" id="KW-1185">Reference proteome</keyword>
<protein>
    <submittedName>
        <fullName evidence="3">NADPH-dependent oxidoreductase</fullName>
    </submittedName>
</protein>
<evidence type="ECO:0000313" key="4">
    <source>
        <dbReference type="Proteomes" id="UP000460272"/>
    </source>
</evidence>
<dbReference type="PANTHER" id="PTHR30543:SF21">
    <property type="entry name" value="NAD(P)H-DEPENDENT FMN REDUCTASE LOT6"/>
    <property type="match status" value="1"/>
</dbReference>
<evidence type="ECO:0000259" key="2">
    <source>
        <dbReference type="Pfam" id="PF03358"/>
    </source>
</evidence>
<dbReference type="GO" id="GO:0010181">
    <property type="term" value="F:FMN binding"/>
    <property type="evidence" value="ECO:0007669"/>
    <property type="project" value="TreeGrafter"/>
</dbReference>
<accession>A0A6P2BL73</accession>
<feature type="domain" description="NADPH-dependent FMN reductase-like" evidence="2">
    <location>
        <begin position="8"/>
        <end position="147"/>
    </location>
</feature>
<dbReference type="Proteomes" id="UP000460272">
    <property type="component" value="Unassembled WGS sequence"/>
</dbReference>
<gene>
    <name evidence="3" type="ORF">EAS64_39820</name>
</gene>
<dbReference type="InterPro" id="IPR029039">
    <property type="entry name" value="Flavoprotein-like_sf"/>
</dbReference>
<sequence length="207" mass="22475">MPQLQVTIASTRPGRAGLPIGRWAAEAAAEHGGFDVELVDLEEMRLPLLDEPNHPRMRKYTKEHTLRWSEKVSTADAFLFVTPEYNYGPPPALLNAVNFLHDEWAYKPAAFVSYGGVAAGLRSVQALKQVLTTLRMVTIPEGVAIPFVFEHLSPAGLNPPPPVAGAVGPMLDELLRWTNALSELRNSPPPQPPPPPPAGRGMPVGAR</sequence>
<feature type="compositionally biased region" description="Pro residues" evidence="1">
    <location>
        <begin position="187"/>
        <end position="198"/>
    </location>
</feature>
<dbReference type="SUPFAM" id="SSF52218">
    <property type="entry name" value="Flavoproteins"/>
    <property type="match status" value="1"/>
</dbReference>
<reference evidence="3 4" key="1">
    <citation type="submission" date="2018-11" db="EMBL/GenBank/DDBJ databases">
        <title>Trebonia kvetii gen.nov., sp.nov., a novel acidophilic actinobacterium, and proposal of the new actinobacterial family Treboniaceae fam. nov.</title>
        <authorList>
            <person name="Rapoport D."/>
            <person name="Sagova-Mareckova M."/>
            <person name="Sedlacek I."/>
            <person name="Provaznik J."/>
            <person name="Kralova S."/>
            <person name="Pavlinic D."/>
            <person name="Benes V."/>
            <person name="Kopecky J."/>
        </authorList>
    </citation>
    <scope>NUCLEOTIDE SEQUENCE [LARGE SCALE GENOMIC DNA]</scope>
    <source>
        <strain evidence="3 4">15Tr583</strain>
    </source>
</reference>
<dbReference type="Gene3D" id="3.40.50.360">
    <property type="match status" value="1"/>
</dbReference>